<evidence type="ECO:0000256" key="2">
    <source>
        <dbReference type="ARBA" id="ARBA00022679"/>
    </source>
</evidence>
<protein>
    <submittedName>
        <fullName evidence="5">DUF4422 domain-containing protein</fullName>
    </submittedName>
</protein>
<dbReference type="Pfam" id="PF14393">
    <property type="entry name" value="DUF4422"/>
    <property type="match status" value="1"/>
</dbReference>
<dbReference type="InterPro" id="IPR029044">
    <property type="entry name" value="Nucleotide-diphossugar_trans"/>
</dbReference>
<dbReference type="PANTHER" id="PTHR13778:SF47">
    <property type="entry name" value="LIPOPOLYSACCHARIDE 1,3-GALACTOSYLTRANSFERASE"/>
    <property type="match status" value="1"/>
</dbReference>
<gene>
    <name evidence="5" type="ORF">FHY64_19600</name>
</gene>
<feature type="domain" description="DUF4422" evidence="4">
    <location>
        <begin position="5"/>
        <end position="233"/>
    </location>
</feature>
<reference evidence="5 6" key="1">
    <citation type="submission" date="2019-06" db="EMBL/GenBank/DDBJ databases">
        <title>Genome of new Rhodobacteraceae sp. SM1903.</title>
        <authorList>
            <person name="Ren X."/>
        </authorList>
    </citation>
    <scope>NUCLEOTIDE SEQUENCE [LARGE SCALE GENOMIC DNA]</scope>
    <source>
        <strain evidence="5 6">SM1903</strain>
    </source>
</reference>
<evidence type="ECO:0000313" key="6">
    <source>
        <dbReference type="Proteomes" id="UP000314011"/>
    </source>
</evidence>
<dbReference type="AlphaFoldDB" id="A0A5C5G918"/>
<dbReference type="InterPro" id="IPR050748">
    <property type="entry name" value="Glycosyltrans_8_dom-fam"/>
</dbReference>
<keyword evidence="1" id="KW-0328">Glycosyltransferase</keyword>
<comment type="caution">
    <text evidence="5">The sequence shown here is derived from an EMBL/GenBank/DDBJ whole genome shotgun (WGS) entry which is preliminary data.</text>
</comment>
<dbReference type="CDD" id="cd04194">
    <property type="entry name" value="GT8_A4GalT_like"/>
    <property type="match status" value="1"/>
</dbReference>
<dbReference type="EMBL" id="VFFF01000005">
    <property type="protein sequence ID" value="TNY30532.1"/>
    <property type="molecule type" value="Genomic_DNA"/>
</dbReference>
<evidence type="ECO:0000256" key="1">
    <source>
        <dbReference type="ARBA" id="ARBA00022676"/>
    </source>
</evidence>
<evidence type="ECO:0000259" key="4">
    <source>
        <dbReference type="Pfam" id="PF14393"/>
    </source>
</evidence>
<dbReference type="GO" id="GO:0016757">
    <property type="term" value="F:glycosyltransferase activity"/>
    <property type="evidence" value="ECO:0007669"/>
    <property type="project" value="UniProtKB-KW"/>
</dbReference>
<dbReference type="GO" id="GO:0046872">
    <property type="term" value="F:metal ion binding"/>
    <property type="evidence" value="ECO:0007669"/>
    <property type="project" value="UniProtKB-KW"/>
</dbReference>
<dbReference type="InterPro" id="IPR002495">
    <property type="entry name" value="Glyco_trans_8"/>
</dbReference>
<dbReference type="RefSeq" id="WP_197097699.1">
    <property type="nucleotide sequence ID" value="NZ_CP065916.1"/>
</dbReference>
<keyword evidence="2" id="KW-0808">Transferase</keyword>
<dbReference type="SUPFAM" id="SSF53448">
    <property type="entry name" value="Nucleotide-diphospho-sugar transferases"/>
    <property type="match status" value="1"/>
</dbReference>
<evidence type="ECO:0000256" key="3">
    <source>
        <dbReference type="ARBA" id="ARBA00022723"/>
    </source>
</evidence>
<dbReference type="Proteomes" id="UP000314011">
    <property type="component" value="Unassembled WGS sequence"/>
</dbReference>
<keyword evidence="3" id="KW-0479">Metal-binding</keyword>
<dbReference type="Pfam" id="PF01501">
    <property type="entry name" value="Glyco_transf_8"/>
    <property type="match status" value="1"/>
</dbReference>
<proteinExistence type="predicted"/>
<name>A0A5C5G918_9RHOB</name>
<dbReference type="PANTHER" id="PTHR13778">
    <property type="entry name" value="GLYCOSYLTRANSFERASE 8 DOMAIN-CONTAINING PROTEIN"/>
    <property type="match status" value="1"/>
</dbReference>
<organism evidence="5 6">
    <name type="scientific">Pelagovum pacificum</name>
    <dbReference type="NCBI Taxonomy" id="2588711"/>
    <lineage>
        <taxon>Bacteria</taxon>
        <taxon>Pseudomonadati</taxon>
        <taxon>Pseudomonadota</taxon>
        <taxon>Alphaproteobacteria</taxon>
        <taxon>Rhodobacterales</taxon>
        <taxon>Paracoccaceae</taxon>
        <taxon>Pelagovum</taxon>
    </lineage>
</organism>
<evidence type="ECO:0000313" key="5">
    <source>
        <dbReference type="EMBL" id="TNY30532.1"/>
    </source>
</evidence>
<dbReference type="InterPro" id="IPR025536">
    <property type="entry name" value="DUF4422"/>
</dbReference>
<keyword evidence="6" id="KW-1185">Reference proteome</keyword>
<sequence>MTATIHTAYHKPAPMLSSASVRPVHVGRAVAAAPLPGMAGDDTGDHISDRNATYCELTALYHAWKQGDDSTHTGLMHYRRVLDFTDSYRSGQAEIFLDRFDIPEWLDATEAWLAAEGEAWDLVVPRLHTMPASVEANYAADHVAADFERMRQVMAAHHPDWLPAFEKMAKQPGIRLGNVALMRRDLFDEYCALLFDVLARIEAQTDLSGRDAHQSRYLGFLSERLFTAWVMEKQAQGARVREVHLLNLARATVTPWIADDRLNGPEHVNVAFSADPNYLPHAAAMVRSLAEHADPARRYNLFFLEADNDPATLETFSAMLAPWPNVTLTMIPVGDRFATAYGSKTRAVAGQTNASYNRFLLFDLLPGLDRLLYLDVDMILRGDVARIFDAELGGAPLGAVRDHLMTRVLTGPAPTTAPEAPELGTYLRETVRLDEDGIRDYFNAGLLLLNFAAMDVKATGAALLEEARSTRYLFRDQDILNRHFAGQVRLLPAEFNVLNTRDSLYSAVPDALRAEAMAAKADPLLVHYADRACKPWLEEDVLWGDLYWSALAGTPFLQAVKSGELVARPSTSERLTGWGRRMAERYPRLRPAMIGARRALNRLRGG</sequence>
<dbReference type="Gene3D" id="3.90.550.10">
    <property type="entry name" value="Spore Coat Polysaccharide Biosynthesis Protein SpsA, Chain A"/>
    <property type="match status" value="1"/>
</dbReference>
<accession>A0A5C5G918</accession>